<organism evidence="2 3">
    <name type="scientific">Candidatus Desantisbacteria bacterium CG_4_10_14_0_8_um_filter_48_22</name>
    <dbReference type="NCBI Taxonomy" id="1974543"/>
    <lineage>
        <taxon>Bacteria</taxon>
        <taxon>Candidatus Desantisiibacteriota</taxon>
    </lineage>
</organism>
<dbReference type="GO" id="GO:0003677">
    <property type="term" value="F:DNA binding"/>
    <property type="evidence" value="ECO:0007669"/>
    <property type="project" value="InterPro"/>
</dbReference>
<dbReference type="Pfam" id="PF04014">
    <property type="entry name" value="MazE_antitoxin"/>
    <property type="match status" value="1"/>
</dbReference>
<name>A0A2M7SBZ4_9BACT</name>
<gene>
    <name evidence="2" type="ORF">COY52_05515</name>
</gene>
<comment type="caution">
    <text evidence="2">The sequence shown here is derived from an EMBL/GenBank/DDBJ whole genome shotgun (WGS) entry which is preliminary data.</text>
</comment>
<dbReference type="InterPro" id="IPR007159">
    <property type="entry name" value="SpoVT-AbrB_dom"/>
</dbReference>
<evidence type="ECO:0000259" key="1">
    <source>
        <dbReference type="SMART" id="SM00966"/>
    </source>
</evidence>
<dbReference type="SUPFAM" id="SSF89447">
    <property type="entry name" value="AbrB/MazE/MraZ-like"/>
    <property type="match status" value="1"/>
</dbReference>
<dbReference type="AlphaFoldDB" id="A0A2M7SBZ4"/>
<accession>A0A2M7SBZ4</accession>
<dbReference type="NCBIfam" id="TIGR01439">
    <property type="entry name" value="lp_hng_hel_AbrB"/>
    <property type="match status" value="1"/>
</dbReference>
<feature type="domain" description="SpoVT-AbrB" evidence="1">
    <location>
        <begin position="5"/>
        <end position="50"/>
    </location>
</feature>
<proteinExistence type="predicted"/>
<dbReference type="EMBL" id="PFMR01000150">
    <property type="protein sequence ID" value="PIZ16989.1"/>
    <property type="molecule type" value="Genomic_DNA"/>
</dbReference>
<dbReference type="Proteomes" id="UP000229307">
    <property type="component" value="Unassembled WGS sequence"/>
</dbReference>
<dbReference type="InterPro" id="IPR037914">
    <property type="entry name" value="SpoVT-AbrB_sf"/>
</dbReference>
<reference evidence="3" key="1">
    <citation type="submission" date="2017-09" db="EMBL/GenBank/DDBJ databases">
        <title>Depth-based differentiation of microbial function through sediment-hosted aquifers and enrichment of novel symbionts in the deep terrestrial subsurface.</title>
        <authorList>
            <person name="Probst A.J."/>
            <person name="Ladd B."/>
            <person name="Jarett J.K."/>
            <person name="Geller-Mcgrath D.E."/>
            <person name="Sieber C.M.K."/>
            <person name="Emerson J.B."/>
            <person name="Anantharaman K."/>
            <person name="Thomas B.C."/>
            <person name="Malmstrom R."/>
            <person name="Stieglmeier M."/>
            <person name="Klingl A."/>
            <person name="Woyke T."/>
            <person name="Ryan C.M."/>
            <person name="Banfield J.F."/>
        </authorList>
    </citation>
    <scope>NUCLEOTIDE SEQUENCE [LARGE SCALE GENOMIC DNA]</scope>
</reference>
<sequence>MAAIAKIARHYQVVIPREIRTRSNLKEGDLISFEERDGEIIMIPVNVVKKDQAYFWSPKWQNEIRESEAEIKKGKYKVYRGRAELRKDFEK</sequence>
<protein>
    <submittedName>
        <fullName evidence="2">AbrB family transcriptional regulator</fullName>
    </submittedName>
</protein>
<evidence type="ECO:0000313" key="3">
    <source>
        <dbReference type="Proteomes" id="UP000229307"/>
    </source>
</evidence>
<evidence type="ECO:0000313" key="2">
    <source>
        <dbReference type="EMBL" id="PIZ16989.1"/>
    </source>
</evidence>
<dbReference type="Gene3D" id="2.10.260.10">
    <property type="match status" value="1"/>
</dbReference>
<dbReference type="SMART" id="SM00966">
    <property type="entry name" value="SpoVT_AbrB"/>
    <property type="match status" value="1"/>
</dbReference>